<dbReference type="AlphaFoldDB" id="A0A382CNM0"/>
<sequence length="312" mass="34694">MNPLSVVWDVLFVDSSITDSKTSGKMISNMGEYVGVPVRDIMNWNTVMKGQKTSGAGFTSGLRFVIDVSEDTKEPVIRLADRLLSFEHELCATSSVSLAEKLPVPLDRKTRKAFPDIGRLMLSVRFTHGLGYDDAKKIKNAMGTQTKETKDGLNPLGTGKGSSGAKFSEEFRSMMSDPYWFRTFPVGGRGWDEVRVTGGADGGVYELGFDLREGVNGLVEASEGIWWEKLDPDELTLSPTLVVDCSEKLSCLFDPSNFHHLQNPEESDDLIRKVLETEDQQTGDEDVKEDVSYTLGRITRGRRIPRQMGDEH</sequence>
<evidence type="ECO:0000313" key="1">
    <source>
        <dbReference type="EMBL" id="SVB27372.1"/>
    </source>
</evidence>
<dbReference type="EMBL" id="UINC01035252">
    <property type="protein sequence ID" value="SVB27372.1"/>
    <property type="molecule type" value="Genomic_DNA"/>
</dbReference>
<organism evidence="1">
    <name type="scientific">marine metagenome</name>
    <dbReference type="NCBI Taxonomy" id="408172"/>
    <lineage>
        <taxon>unclassified sequences</taxon>
        <taxon>metagenomes</taxon>
        <taxon>ecological metagenomes</taxon>
    </lineage>
</organism>
<feature type="non-terminal residue" evidence="1">
    <location>
        <position position="312"/>
    </location>
</feature>
<accession>A0A382CNM0</accession>
<gene>
    <name evidence="1" type="ORF">METZ01_LOCUS180226</name>
</gene>
<proteinExistence type="predicted"/>
<reference evidence="1" key="1">
    <citation type="submission" date="2018-05" db="EMBL/GenBank/DDBJ databases">
        <authorList>
            <person name="Lanie J.A."/>
            <person name="Ng W.-L."/>
            <person name="Kazmierczak K.M."/>
            <person name="Andrzejewski T.M."/>
            <person name="Davidsen T.M."/>
            <person name="Wayne K.J."/>
            <person name="Tettelin H."/>
            <person name="Glass J.I."/>
            <person name="Rusch D."/>
            <person name="Podicherti R."/>
            <person name="Tsui H.-C.T."/>
            <person name="Winkler M.E."/>
        </authorList>
    </citation>
    <scope>NUCLEOTIDE SEQUENCE</scope>
</reference>
<name>A0A382CNM0_9ZZZZ</name>
<protein>
    <submittedName>
        <fullName evidence="1">Uncharacterized protein</fullName>
    </submittedName>
</protein>